<evidence type="ECO:0008006" key="9">
    <source>
        <dbReference type="Google" id="ProtNLM"/>
    </source>
</evidence>
<evidence type="ECO:0000259" key="5">
    <source>
        <dbReference type="Pfam" id="PF04500"/>
    </source>
</evidence>
<feature type="compositionally biased region" description="Polar residues" evidence="4">
    <location>
        <begin position="1"/>
        <end position="11"/>
    </location>
</feature>
<gene>
    <name evidence="7" type="ORF">XAT740_LOCUS50705</name>
</gene>
<dbReference type="AlphaFoldDB" id="A0A816CGX3"/>
<feature type="region of interest" description="Disordered" evidence="4">
    <location>
        <begin position="1"/>
        <end position="21"/>
    </location>
</feature>
<keyword evidence="8" id="KW-1185">Reference proteome</keyword>
<keyword evidence="3" id="KW-0862">Zinc</keyword>
<evidence type="ECO:0000313" key="8">
    <source>
        <dbReference type="Proteomes" id="UP000663828"/>
    </source>
</evidence>
<comment type="caution">
    <text evidence="7">The sequence shown here is derived from an EMBL/GenBank/DDBJ whole genome shotgun (WGS) entry which is preliminary data.</text>
</comment>
<feature type="domain" description="MULE transposase" evidence="6">
    <location>
        <begin position="188"/>
        <end position="279"/>
    </location>
</feature>
<evidence type="ECO:0000313" key="7">
    <source>
        <dbReference type="EMBL" id="CAF1624428.1"/>
    </source>
</evidence>
<feature type="domain" description="FLYWCH-type" evidence="5">
    <location>
        <begin position="9"/>
        <end position="59"/>
    </location>
</feature>
<dbReference type="Proteomes" id="UP000663828">
    <property type="component" value="Unassembled WGS sequence"/>
</dbReference>
<dbReference type="EMBL" id="CAJNOR010007855">
    <property type="protein sequence ID" value="CAF1624428.1"/>
    <property type="molecule type" value="Genomic_DNA"/>
</dbReference>
<dbReference type="PANTHER" id="PTHR47160:SF10">
    <property type="entry name" value="MULE TRANSPOSASE DOMAIN-CONTAINING PROTEIN"/>
    <property type="match status" value="1"/>
</dbReference>
<dbReference type="Pfam" id="PF04500">
    <property type="entry name" value="FLYWCH"/>
    <property type="match status" value="1"/>
</dbReference>
<organism evidence="7 8">
    <name type="scientific">Adineta ricciae</name>
    <name type="common">Rotifer</name>
    <dbReference type="NCBI Taxonomy" id="249248"/>
    <lineage>
        <taxon>Eukaryota</taxon>
        <taxon>Metazoa</taxon>
        <taxon>Spiralia</taxon>
        <taxon>Gnathifera</taxon>
        <taxon>Rotifera</taxon>
        <taxon>Eurotatoria</taxon>
        <taxon>Bdelloidea</taxon>
        <taxon>Adinetida</taxon>
        <taxon>Adinetidae</taxon>
        <taxon>Adineta</taxon>
    </lineage>
</organism>
<dbReference type="GO" id="GO:0008270">
    <property type="term" value="F:zinc ion binding"/>
    <property type="evidence" value="ECO:0007669"/>
    <property type="project" value="UniProtKB-KW"/>
</dbReference>
<keyword evidence="1" id="KW-0479">Metal-binding</keyword>
<keyword evidence="2" id="KW-0863">Zinc-finger</keyword>
<dbReference type="InterPro" id="IPR018289">
    <property type="entry name" value="MULE_transposase_dom"/>
</dbReference>
<evidence type="ECO:0000256" key="4">
    <source>
        <dbReference type="SAM" id="MobiDB-lite"/>
    </source>
</evidence>
<dbReference type="InterPro" id="IPR007588">
    <property type="entry name" value="Znf_FLYWCH"/>
</dbReference>
<accession>A0A816CGX3</accession>
<evidence type="ECO:0000259" key="6">
    <source>
        <dbReference type="Pfam" id="PF10551"/>
    </source>
</evidence>
<dbReference type="Pfam" id="PF10551">
    <property type="entry name" value="MULE"/>
    <property type="match status" value="1"/>
</dbReference>
<protein>
    <recommendedName>
        <fullName evidence="9">MULE transposase domain-containing protein</fullName>
    </recommendedName>
</protein>
<evidence type="ECO:0000256" key="1">
    <source>
        <dbReference type="ARBA" id="ARBA00022723"/>
    </source>
</evidence>
<proteinExistence type="predicted"/>
<name>A0A816CGX3_ADIRI</name>
<reference evidence="7" key="1">
    <citation type="submission" date="2021-02" db="EMBL/GenBank/DDBJ databases">
        <authorList>
            <person name="Nowell W R."/>
        </authorList>
    </citation>
    <scope>NUCLEOTIDE SEQUENCE</scope>
</reference>
<dbReference type="PANTHER" id="PTHR47160">
    <property type="entry name" value="PUTATIVE-RELATED"/>
    <property type="match status" value="1"/>
</dbReference>
<sequence length="365" mass="42765">MSKISENGTTKQKPRLNLDGHSYIQDRPYGEKIYWRSINYKSDSCHSRLHTCIITNSILKPPTEHSCKFNAIAHEVRVFSQQVAERALNTQETPEAIITNCYKNMSDPSIARLPVRENTKRRIRILRQNNQLVKEPNDPKFLSVPNELTLTHRKERFLCSDTGPGDDRILIFASPEQLQILQTSEEFLVDGTFKVVPEIFYQLFIIHAVYRNYVVPVIYALLRRKNTDTYQRLIDEILKIAPNWSPRLIMMDFEQASINAFQTKFPIIHLSGCYFHLRQSIHRKLQELRHQTEYQNDTVYTHNIHKIAALAFLEPSSVVDRFELLCEELGEGYDDILDYFESTYIGKHYCGFELISFLYICYQES</sequence>
<evidence type="ECO:0000256" key="2">
    <source>
        <dbReference type="ARBA" id="ARBA00022771"/>
    </source>
</evidence>
<evidence type="ECO:0000256" key="3">
    <source>
        <dbReference type="ARBA" id="ARBA00022833"/>
    </source>
</evidence>
<dbReference type="Gene3D" id="2.20.25.240">
    <property type="match status" value="1"/>
</dbReference>